<dbReference type="InterPro" id="IPR015007">
    <property type="entry name" value="NUP2/50/61"/>
</dbReference>
<dbReference type="FunFam" id="2.30.29.30:FF:000623">
    <property type="entry name" value="Nucleoporin nup61"/>
    <property type="match status" value="1"/>
</dbReference>
<feature type="compositionally biased region" description="Polar residues" evidence="8">
    <location>
        <begin position="497"/>
        <end position="507"/>
    </location>
</feature>
<dbReference type="EMBL" id="CP017555">
    <property type="protein sequence ID" value="AOW02304.1"/>
    <property type="molecule type" value="Genomic_DNA"/>
</dbReference>
<dbReference type="Pfam" id="PF00638">
    <property type="entry name" value="Ran_BP1"/>
    <property type="match status" value="1"/>
</dbReference>
<keyword evidence="6" id="KW-0906">Nuclear pore complex</keyword>
<feature type="region of interest" description="Disordered" evidence="8">
    <location>
        <begin position="201"/>
        <end position="580"/>
    </location>
</feature>
<dbReference type="VEuPathDB" id="FungiDB:YALI0_C03850g"/>
<evidence type="ECO:0000256" key="1">
    <source>
        <dbReference type="ARBA" id="ARBA00004567"/>
    </source>
</evidence>
<feature type="compositionally biased region" description="Basic residues" evidence="8">
    <location>
        <begin position="42"/>
        <end position="54"/>
    </location>
</feature>
<dbReference type="GO" id="GO:0051028">
    <property type="term" value="P:mRNA transport"/>
    <property type="evidence" value="ECO:0007669"/>
    <property type="project" value="UniProtKB-KW"/>
</dbReference>
<dbReference type="GO" id="GO:0005643">
    <property type="term" value="C:nuclear pore"/>
    <property type="evidence" value="ECO:0007669"/>
    <property type="project" value="UniProtKB-SubCell"/>
</dbReference>
<dbReference type="PANTHER" id="PTHR38697">
    <property type="entry name" value="NUCLEAR PORE COMPLEX PROTEIN SIMILAR TO S. CEREVISIAE NUP2 (EUROFUNG)"/>
    <property type="match status" value="1"/>
</dbReference>
<feature type="compositionally biased region" description="Basic and acidic residues" evidence="8">
    <location>
        <begin position="264"/>
        <end position="273"/>
    </location>
</feature>
<proteinExistence type="predicted"/>
<dbReference type="InterPro" id="IPR053074">
    <property type="entry name" value="NPC_Nucleoporin"/>
</dbReference>
<dbReference type="SMART" id="SM00160">
    <property type="entry name" value="RanBD"/>
    <property type="match status" value="1"/>
</dbReference>
<dbReference type="PANTHER" id="PTHR38697:SF1">
    <property type="entry name" value="NUCLEAR PORE COMPLEX PROTEIN SIMILAR TO S. CEREVISIAE NUP2 (EUROFUNG)"/>
    <property type="match status" value="1"/>
</dbReference>
<sequence>MSFQNKRGALNQITKDDFEGGEGYSRDEPVEEARTADAATMSKRKVLPLPKRRGNGSSGSTPKASNGFSGLSSFGSGASPAPQMSFSSPSTTGGFTNTNTTNNDSTSDTTLKRIAMNEKFVDTIFAKVRENAAVDLSDVVSKYLEYSKTLGGDHANVANSTTSTTSTISAPVTTATPTPASADKPKSSLFSFGATKNFSAANTDTEKKDTTSTSTFTSSPSFNFGAGAAAKPAVSKPFSFGTSSDTKEDKPAVTTPSFGFPKADTTKETDAKDTTTAAKPFTFGSSTPSGPSFSFNKSGADVAKEKTAPSFSFTAKKPEEKKEEKKPEPVSVDSDSDSDDDAIDITKGPSFTLAAPPTTTNSAFSFSKPQSEVKSTGPSFTFDKKVSSGPFNFKSETKTEEKKEDKPEEKKEDKSENKKDFTWNPSQGVVFGSNKTEESADKPAFSFGSTSSAKPFTFGAKADDAEDKPKPAFSFGSKSAESSDKPAFSFGAKPAESASSDKPSFSFGTPAFGAKTESSSDKPAFGVSSGNLFKGDTKGETKPAAASSTESGEPDDTPKTVTDSDDLSGQGPGEENEDNVAEYRTKLYKLDDGKWDVCGVGQLRVLVDKDTKKARILMRAEQSGRVLLNCVVRKELTYSTTKSNVNIVDFDADSKPIKYMARIKTAPEAEQLSAKIEEVK</sequence>
<dbReference type="GO" id="GO:0015031">
    <property type="term" value="P:protein transport"/>
    <property type="evidence" value="ECO:0007669"/>
    <property type="project" value="UniProtKB-KW"/>
</dbReference>
<dbReference type="Proteomes" id="UP000182444">
    <property type="component" value="Chromosome 1C"/>
</dbReference>
<feature type="compositionally biased region" description="Low complexity" evidence="8">
    <location>
        <begin position="274"/>
        <end position="295"/>
    </location>
</feature>
<evidence type="ECO:0000313" key="10">
    <source>
        <dbReference type="EMBL" id="AOW02304.1"/>
    </source>
</evidence>
<organism evidence="10 11">
    <name type="scientific">Yarrowia lipolytica</name>
    <name type="common">Candida lipolytica</name>
    <dbReference type="NCBI Taxonomy" id="4952"/>
    <lineage>
        <taxon>Eukaryota</taxon>
        <taxon>Fungi</taxon>
        <taxon>Dikarya</taxon>
        <taxon>Ascomycota</taxon>
        <taxon>Saccharomycotina</taxon>
        <taxon>Dipodascomycetes</taxon>
        <taxon>Dipodascales</taxon>
        <taxon>Dipodascales incertae sedis</taxon>
        <taxon>Yarrowia</taxon>
    </lineage>
</organism>
<dbReference type="eggNOG" id="KOG0866">
    <property type="taxonomic scope" value="Eukaryota"/>
</dbReference>
<evidence type="ECO:0000256" key="6">
    <source>
        <dbReference type="ARBA" id="ARBA00023132"/>
    </source>
</evidence>
<feature type="compositionally biased region" description="Low complexity" evidence="8">
    <location>
        <begin position="167"/>
        <end position="182"/>
    </location>
</feature>
<feature type="region of interest" description="Disordered" evidence="8">
    <location>
        <begin position="1"/>
        <end position="111"/>
    </location>
</feature>
<keyword evidence="3" id="KW-0509">mRNA transport</keyword>
<evidence type="ECO:0000256" key="3">
    <source>
        <dbReference type="ARBA" id="ARBA00022816"/>
    </source>
</evidence>
<dbReference type="InterPro" id="IPR000156">
    <property type="entry name" value="Ran_bind_dom"/>
</dbReference>
<dbReference type="PROSITE" id="PS50196">
    <property type="entry name" value="RANBD1"/>
    <property type="match status" value="1"/>
</dbReference>
<accession>A0A1D8N9J4</accession>
<evidence type="ECO:0000256" key="4">
    <source>
        <dbReference type="ARBA" id="ARBA00022927"/>
    </source>
</evidence>
<feature type="compositionally biased region" description="Basic and acidic residues" evidence="8">
    <location>
        <begin position="461"/>
        <end position="470"/>
    </location>
</feature>
<keyword evidence="4" id="KW-0653">Protein transport</keyword>
<evidence type="ECO:0000313" key="11">
    <source>
        <dbReference type="Proteomes" id="UP000182444"/>
    </source>
</evidence>
<dbReference type="GeneID" id="2909920"/>
<feature type="compositionally biased region" description="Acidic residues" evidence="8">
    <location>
        <begin position="334"/>
        <end position="343"/>
    </location>
</feature>
<keyword evidence="7" id="KW-0539">Nucleus</keyword>
<feature type="compositionally biased region" description="Basic and acidic residues" evidence="8">
    <location>
        <begin position="316"/>
        <end position="328"/>
    </location>
</feature>
<dbReference type="KEGG" id="yli:2909920"/>
<feature type="compositionally biased region" description="Basic and acidic residues" evidence="8">
    <location>
        <begin position="14"/>
        <end position="35"/>
    </location>
</feature>
<evidence type="ECO:0000256" key="8">
    <source>
        <dbReference type="SAM" id="MobiDB-lite"/>
    </source>
</evidence>
<protein>
    <recommendedName>
        <fullName evidence="9">RanBD1 domain-containing protein</fullName>
    </recommendedName>
</protein>
<keyword evidence="5" id="KW-0811">Translocation</keyword>
<comment type="subcellular location">
    <subcellularLocation>
        <location evidence="1">Nucleus</location>
        <location evidence="1">Nuclear pore complex</location>
    </subcellularLocation>
</comment>
<feature type="compositionally biased region" description="Low complexity" evidence="8">
    <location>
        <begin position="211"/>
        <end position="222"/>
    </location>
</feature>
<keyword evidence="2" id="KW-0813">Transport</keyword>
<dbReference type="AlphaFoldDB" id="A0A1D8N9J4"/>
<reference evidence="10 11" key="1">
    <citation type="journal article" date="2016" name="PLoS ONE">
        <title>Sequence Assembly of Yarrowia lipolytica Strain W29/CLIB89 Shows Transposable Element Diversity.</title>
        <authorList>
            <person name="Magnan C."/>
            <person name="Yu J."/>
            <person name="Chang I."/>
            <person name="Jahn E."/>
            <person name="Kanomata Y."/>
            <person name="Wu J."/>
            <person name="Zeller M."/>
            <person name="Oakes M."/>
            <person name="Baldi P."/>
            <person name="Sandmeyer S."/>
        </authorList>
    </citation>
    <scope>NUCLEOTIDE SEQUENCE [LARGE SCALE GENOMIC DNA]</scope>
    <source>
        <strain evidence="11">CLIB89(W29)</strain>
    </source>
</reference>
<dbReference type="CDD" id="cd13170">
    <property type="entry name" value="RanBD_NUP50"/>
    <property type="match status" value="1"/>
</dbReference>
<feature type="compositionally biased region" description="Polar residues" evidence="8">
    <location>
        <begin position="357"/>
        <end position="379"/>
    </location>
</feature>
<feature type="compositionally biased region" description="Low complexity" evidence="8">
    <location>
        <begin position="64"/>
        <end position="109"/>
    </location>
</feature>
<dbReference type="Gene3D" id="2.30.29.30">
    <property type="entry name" value="Pleckstrin-homology domain (PH domain)/Phosphotyrosine-binding domain (PTB)"/>
    <property type="match status" value="1"/>
</dbReference>
<evidence type="ECO:0000256" key="5">
    <source>
        <dbReference type="ARBA" id="ARBA00023010"/>
    </source>
</evidence>
<feature type="region of interest" description="Disordered" evidence="8">
    <location>
        <begin position="167"/>
        <end position="186"/>
    </location>
</feature>
<feature type="domain" description="RanBD1" evidence="9">
    <location>
        <begin position="573"/>
        <end position="680"/>
    </location>
</feature>
<gene>
    <name evidence="10" type="ORF">YALI1_C05125g</name>
</gene>
<evidence type="ECO:0000259" key="9">
    <source>
        <dbReference type="PROSITE" id="PS50196"/>
    </source>
</evidence>
<feature type="compositionally biased region" description="Basic and acidic residues" evidence="8">
    <location>
        <begin position="395"/>
        <end position="421"/>
    </location>
</feature>
<evidence type="ECO:0000256" key="7">
    <source>
        <dbReference type="ARBA" id="ARBA00023242"/>
    </source>
</evidence>
<evidence type="ECO:0000256" key="2">
    <source>
        <dbReference type="ARBA" id="ARBA00022448"/>
    </source>
</evidence>
<dbReference type="Pfam" id="PF08911">
    <property type="entry name" value="NUP50"/>
    <property type="match status" value="1"/>
</dbReference>
<dbReference type="SUPFAM" id="SSF50729">
    <property type="entry name" value="PH domain-like"/>
    <property type="match status" value="1"/>
</dbReference>
<name>A0A1D8N9J4_YARLL</name>
<dbReference type="RefSeq" id="XP_501416.3">
    <property type="nucleotide sequence ID" value="XM_501416.3"/>
</dbReference>
<dbReference type="InterPro" id="IPR011993">
    <property type="entry name" value="PH-like_dom_sf"/>
</dbReference>
<dbReference type="VEuPathDB" id="FungiDB:YALI1_C05125g"/>